<accession>A0A552PPG5</accession>
<evidence type="ECO:0000313" key="1">
    <source>
        <dbReference type="EMBL" id="TRV58870.1"/>
    </source>
</evidence>
<comment type="caution">
    <text evidence="1">The sequence shown here is derived from an EMBL/GenBank/DDBJ whole genome shotgun (WGS) entry which is preliminary data.</text>
</comment>
<dbReference type="AlphaFoldDB" id="A0A552PPG5"/>
<reference evidence="1 2" key="1">
    <citation type="submission" date="2019-01" db="EMBL/GenBank/DDBJ databases">
        <title>Coherence of Microcystis species and biogeography revealed through population genomics.</title>
        <authorList>
            <person name="Perez-Carrascal O.M."/>
            <person name="Terrat Y."/>
            <person name="Giani A."/>
            <person name="Fortin N."/>
            <person name="Tromas N."/>
            <person name="Shapiro B.J."/>
        </authorList>
    </citation>
    <scope>NUCLEOTIDE SEQUENCE [LARGE SCALE GENOMIC DNA]</scope>
    <source>
        <strain evidence="1">Mp_MB_F_20051200_S9</strain>
    </source>
</reference>
<sequence>MLYLGILCNFMPFFLIFELSKINYARTLLSIVDRCVPIISVAFVSSLSPLSCRTFRLVVELREQVRVFACFPNFNNT</sequence>
<protein>
    <submittedName>
        <fullName evidence="1">Uncharacterized protein</fullName>
    </submittedName>
</protein>
<proteinExistence type="predicted"/>
<dbReference type="Proteomes" id="UP000317165">
    <property type="component" value="Unassembled WGS sequence"/>
</dbReference>
<evidence type="ECO:0000313" key="2">
    <source>
        <dbReference type="Proteomes" id="UP000317165"/>
    </source>
</evidence>
<name>A0A552PPG5_9CHRO</name>
<gene>
    <name evidence="1" type="ORF">EWV53_18060</name>
</gene>
<dbReference type="EMBL" id="SFAC01000212">
    <property type="protein sequence ID" value="TRV58870.1"/>
    <property type="molecule type" value="Genomic_DNA"/>
</dbReference>
<organism evidence="1 2">
    <name type="scientific">Microcystis panniformis Mp_MB_F_20051200_S9</name>
    <dbReference type="NCBI Taxonomy" id="2486223"/>
    <lineage>
        <taxon>Bacteria</taxon>
        <taxon>Bacillati</taxon>
        <taxon>Cyanobacteriota</taxon>
        <taxon>Cyanophyceae</taxon>
        <taxon>Oscillatoriophycideae</taxon>
        <taxon>Chroococcales</taxon>
        <taxon>Microcystaceae</taxon>
        <taxon>Microcystis</taxon>
    </lineage>
</organism>